<gene>
    <name evidence="1" type="ORF">CPBF424_00290</name>
</gene>
<accession>A0AA46H8L4</accession>
<dbReference type="AlphaFoldDB" id="A0AA46H8L4"/>
<evidence type="ECO:0000313" key="1">
    <source>
        <dbReference type="EMBL" id="SUZ26277.1"/>
    </source>
</evidence>
<reference evidence="1 2" key="1">
    <citation type="submission" date="2018-06" db="EMBL/GenBank/DDBJ databases">
        <authorList>
            <person name="Pothier F. J."/>
        </authorList>
    </citation>
    <scope>NUCLEOTIDE SEQUENCE [LARGE SCALE GENOMIC DNA]</scope>
    <source>
        <strain evidence="1 2">CPBF 424</strain>
    </source>
</reference>
<dbReference type="Proteomes" id="UP000254168">
    <property type="component" value="Unassembled WGS sequence"/>
</dbReference>
<evidence type="ECO:0000313" key="2">
    <source>
        <dbReference type="Proteomes" id="UP000254168"/>
    </source>
</evidence>
<name>A0AA46H8L4_9XANT</name>
<keyword evidence="2" id="KW-1185">Reference proteome</keyword>
<proteinExistence type="predicted"/>
<organism evidence="1 2">
    <name type="scientific">Xanthomonas euroxanthea</name>
    <dbReference type="NCBI Taxonomy" id="2259622"/>
    <lineage>
        <taxon>Bacteria</taxon>
        <taxon>Pseudomonadati</taxon>
        <taxon>Pseudomonadota</taxon>
        <taxon>Gammaproteobacteria</taxon>
        <taxon>Lysobacterales</taxon>
        <taxon>Lysobacteraceae</taxon>
        <taxon>Xanthomonas</taxon>
    </lineage>
</organism>
<sequence length="55" mass="5995">MGSADDCLQRAASLADTSALSVSQDAHWRSAAGRMAQPTTHALHMAHTKFRDRTR</sequence>
<protein>
    <submittedName>
        <fullName evidence="1">Uncharacterized protein</fullName>
    </submittedName>
</protein>
<comment type="caution">
    <text evidence="1">The sequence shown here is derived from an EMBL/GenBank/DDBJ whole genome shotgun (WGS) entry which is preliminary data.</text>
</comment>
<dbReference type="EMBL" id="UIHB01000001">
    <property type="protein sequence ID" value="SUZ26277.1"/>
    <property type="molecule type" value="Genomic_DNA"/>
</dbReference>